<dbReference type="GO" id="GO:0030170">
    <property type="term" value="F:pyridoxal phosphate binding"/>
    <property type="evidence" value="ECO:0007669"/>
    <property type="project" value="InterPro"/>
</dbReference>
<feature type="modified residue" description="N6-(pyridoxal phosphate)lysine" evidence="8">
    <location>
        <position position="201"/>
    </location>
</feature>
<dbReference type="NCBIfam" id="TIGR01324">
    <property type="entry name" value="cysta_beta_ly_B"/>
    <property type="match status" value="1"/>
</dbReference>
<gene>
    <name evidence="10" type="primary">metC</name>
    <name evidence="10" type="ORF">ABI_47050</name>
</gene>
<dbReference type="Pfam" id="PF01053">
    <property type="entry name" value="Cys_Met_Meta_PP"/>
    <property type="match status" value="1"/>
</dbReference>
<organism evidence="10 11">
    <name type="scientific">Asticcacaulis biprosthecium C19</name>
    <dbReference type="NCBI Taxonomy" id="715226"/>
    <lineage>
        <taxon>Bacteria</taxon>
        <taxon>Pseudomonadati</taxon>
        <taxon>Pseudomonadota</taxon>
        <taxon>Alphaproteobacteria</taxon>
        <taxon>Caulobacterales</taxon>
        <taxon>Caulobacteraceae</taxon>
        <taxon>Asticcacaulis</taxon>
    </lineage>
</organism>
<dbReference type="SUPFAM" id="SSF53383">
    <property type="entry name" value="PLP-dependent transferases"/>
    <property type="match status" value="1"/>
</dbReference>
<accession>F4QU57</accession>
<comment type="catalytic activity">
    <reaction evidence="7">
        <text>an S-substituted L-cysteine + H2O = a thiol + pyruvate + NH4(+)</text>
        <dbReference type="Rhea" id="RHEA:18121"/>
        <dbReference type="ChEBI" id="CHEBI:15361"/>
        <dbReference type="ChEBI" id="CHEBI:15377"/>
        <dbReference type="ChEBI" id="CHEBI:28938"/>
        <dbReference type="ChEBI" id="CHEBI:29256"/>
        <dbReference type="ChEBI" id="CHEBI:58717"/>
        <dbReference type="EC" id="4.4.1.13"/>
    </reaction>
</comment>
<evidence type="ECO:0000256" key="9">
    <source>
        <dbReference type="RuleBase" id="RU362118"/>
    </source>
</evidence>
<dbReference type="PIRSF" id="PIRSF001434">
    <property type="entry name" value="CGS"/>
    <property type="match status" value="1"/>
</dbReference>
<dbReference type="PROSITE" id="PS00868">
    <property type="entry name" value="CYS_MET_METAB_PP"/>
    <property type="match status" value="1"/>
</dbReference>
<dbReference type="GO" id="GO:0019450">
    <property type="term" value="P:L-cysteine catabolic process to pyruvate"/>
    <property type="evidence" value="ECO:0007669"/>
    <property type="project" value="TreeGrafter"/>
</dbReference>
<name>F4QU57_9CAUL</name>
<evidence type="ECO:0000256" key="5">
    <source>
        <dbReference type="ARBA" id="ARBA00046315"/>
    </source>
</evidence>
<protein>
    <submittedName>
        <fullName evidence="10">Cystathionine beta-lyase</fullName>
        <ecNumber evidence="10">4.4.1.8</ecNumber>
    </submittedName>
</protein>
<evidence type="ECO:0000256" key="3">
    <source>
        <dbReference type="ARBA" id="ARBA00022898"/>
    </source>
</evidence>
<dbReference type="eggNOG" id="COG0626">
    <property type="taxonomic scope" value="Bacteria"/>
</dbReference>
<dbReference type="GO" id="GO:0047804">
    <property type="term" value="F:cysteine-S-conjugate beta-lyase activity"/>
    <property type="evidence" value="ECO:0007669"/>
    <property type="project" value="UniProtKB-EC"/>
</dbReference>
<comment type="catalytic activity">
    <reaction evidence="6">
        <text>L,L-cystathionine + H2O = L-homocysteine + pyruvate + NH4(+)</text>
        <dbReference type="Rhea" id="RHEA:13965"/>
        <dbReference type="ChEBI" id="CHEBI:15361"/>
        <dbReference type="ChEBI" id="CHEBI:15377"/>
        <dbReference type="ChEBI" id="CHEBI:28938"/>
        <dbReference type="ChEBI" id="CHEBI:58161"/>
        <dbReference type="ChEBI" id="CHEBI:58199"/>
    </reaction>
</comment>
<dbReference type="HOGENOM" id="CLU_018986_5_1_5"/>
<evidence type="ECO:0000256" key="6">
    <source>
        <dbReference type="ARBA" id="ARBA00047517"/>
    </source>
</evidence>
<dbReference type="InterPro" id="IPR015424">
    <property type="entry name" value="PyrdxlP-dep_Trfase"/>
</dbReference>
<evidence type="ECO:0000313" key="11">
    <source>
        <dbReference type="Proteomes" id="UP000006512"/>
    </source>
</evidence>
<keyword evidence="11" id="KW-1185">Reference proteome</keyword>
<dbReference type="Gene3D" id="3.40.640.10">
    <property type="entry name" value="Type I PLP-dependent aspartate aminotransferase-like (Major domain)"/>
    <property type="match status" value="1"/>
</dbReference>
<dbReference type="OrthoDB" id="9805807at2"/>
<reference evidence="11" key="1">
    <citation type="submission" date="2011-03" db="EMBL/GenBank/DDBJ databases">
        <title>Draft genome sequence of Brevundimonas diminuta.</title>
        <authorList>
            <person name="Brown P.J.B."/>
            <person name="Buechlein A."/>
            <person name="Hemmerich C."/>
            <person name="Brun Y.V."/>
        </authorList>
    </citation>
    <scope>NUCLEOTIDE SEQUENCE [LARGE SCALE GENOMIC DNA]</scope>
    <source>
        <strain evidence="11">C19</strain>
    </source>
</reference>
<dbReference type="InterPro" id="IPR015422">
    <property type="entry name" value="PyrdxlP-dep_Trfase_small"/>
</dbReference>
<dbReference type="GO" id="GO:0019346">
    <property type="term" value="P:transsulfuration"/>
    <property type="evidence" value="ECO:0007669"/>
    <property type="project" value="InterPro"/>
</dbReference>
<dbReference type="AlphaFoldDB" id="F4QU57"/>
<evidence type="ECO:0000256" key="8">
    <source>
        <dbReference type="PIRSR" id="PIRSR001434-2"/>
    </source>
</evidence>
<keyword evidence="4 10" id="KW-0456">Lyase</keyword>
<dbReference type="RefSeq" id="WP_006275479.1">
    <property type="nucleotide sequence ID" value="NZ_GL883081.1"/>
</dbReference>
<comment type="cofactor">
    <cofactor evidence="1 9">
        <name>pyridoxal 5'-phosphate</name>
        <dbReference type="ChEBI" id="CHEBI:597326"/>
    </cofactor>
</comment>
<comment type="pathway">
    <text evidence="5">Amino-acid biosynthesis; L-methionine biosynthesis via de novo pathway; L-homocysteine from L-cystathionine: step 1/1.</text>
</comment>
<dbReference type="InterPro" id="IPR015421">
    <property type="entry name" value="PyrdxlP-dep_Trfase_major"/>
</dbReference>
<dbReference type="InterPro" id="IPR000277">
    <property type="entry name" value="Cys/Met-Metab_PyrdxlP-dep_enz"/>
</dbReference>
<evidence type="ECO:0000256" key="4">
    <source>
        <dbReference type="ARBA" id="ARBA00023239"/>
    </source>
</evidence>
<dbReference type="Gene3D" id="3.90.1150.10">
    <property type="entry name" value="Aspartate Aminotransferase, domain 1"/>
    <property type="match status" value="1"/>
</dbReference>
<dbReference type="EC" id="4.4.1.8" evidence="10"/>
<keyword evidence="3 8" id="KW-0663">Pyridoxal phosphate</keyword>
<dbReference type="InterPro" id="IPR006233">
    <property type="entry name" value="Cys_b_lyase_bac"/>
</dbReference>
<dbReference type="PANTHER" id="PTHR43500:SF1">
    <property type="entry name" value="CYSTATHIONINE BETA-LYASE-RELATED"/>
    <property type="match status" value="1"/>
</dbReference>
<evidence type="ECO:0000256" key="2">
    <source>
        <dbReference type="ARBA" id="ARBA00009077"/>
    </source>
</evidence>
<evidence type="ECO:0000256" key="7">
    <source>
        <dbReference type="ARBA" id="ARBA00047625"/>
    </source>
</evidence>
<sequence length="388" mass="42291">MKETTRLNSATLGRANSRRAVNTGVERGSTVLFESAEMLYNDDVRPTYGTDGLATQDDLRRLLADLEGATESFILPSGLAALTVPIFAFLQAGDEILVVNSCYAPVRRFVETQLKRYGVTARYYDSRLSPADVLALATPATKMIYVESPGSLTFDIQDIPGMAALAKARGILTLCDNTYGGGVLFKPLEHGIDLSMQALTKYVGGHSDVLIGSVSVRDPALAAALYKTIKAWGFFTSADESYLAARGLRTLHLRVKQSGDSALKIARWLETRPEVLRVVHPGLESHPGHDIFARDFTAANGLFMVLFKGNGDHQSQAFLNKLKLFGLGFSWGGYESLAVNCEPQVRGRPKLNDEPDPYLAGSSIRFYVGLEDADDLIADIEQALDLFS</sequence>
<dbReference type="STRING" id="715226.ABI_47050"/>
<dbReference type="EMBL" id="GL883081">
    <property type="protein sequence ID" value="EGF89357.1"/>
    <property type="molecule type" value="Genomic_DNA"/>
</dbReference>
<evidence type="ECO:0000313" key="10">
    <source>
        <dbReference type="EMBL" id="EGF89357.1"/>
    </source>
</evidence>
<evidence type="ECO:0000256" key="1">
    <source>
        <dbReference type="ARBA" id="ARBA00001933"/>
    </source>
</evidence>
<dbReference type="PANTHER" id="PTHR43500">
    <property type="entry name" value="CYSTATHIONINE BETA-LYASE-RELATED"/>
    <property type="match status" value="1"/>
</dbReference>
<dbReference type="Proteomes" id="UP000006512">
    <property type="component" value="Unassembled WGS sequence"/>
</dbReference>
<comment type="similarity">
    <text evidence="2 9">Belongs to the trans-sulfuration enzymes family.</text>
</comment>
<proteinExistence type="inferred from homology"/>
<dbReference type="InterPro" id="IPR054542">
    <property type="entry name" value="Cys_met_metab_PP"/>
</dbReference>